<dbReference type="Gene3D" id="3.10.20.80">
    <property type="entry name" value="Translation initiation factor 3 (IF-3), N-terminal domain"/>
    <property type="match status" value="1"/>
</dbReference>
<dbReference type="InterPro" id="IPR019813">
    <property type="entry name" value="Translation_initiation_fac3_CS"/>
</dbReference>
<dbReference type="NCBIfam" id="TIGR00168">
    <property type="entry name" value="infC"/>
    <property type="match status" value="1"/>
</dbReference>
<comment type="caution">
    <text evidence="9">The sequence shown here is derived from an EMBL/GenBank/DDBJ whole genome shotgun (WGS) entry which is preliminary data.</text>
</comment>
<name>A0A948W685_UNCEI</name>
<keyword evidence="2 4" id="KW-0396">Initiation factor</keyword>
<dbReference type="SUPFAM" id="SSF54364">
    <property type="entry name" value="Translation initiation factor IF3, N-terminal domain"/>
    <property type="match status" value="1"/>
</dbReference>
<feature type="domain" description="Translation initiation factor 3 N-terminal" evidence="8">
    <location>
        <begin position="14"/>
        <end position="83"/>
    </location>
</feature>
<feature type="domain" description="Translation initiation factor 3 C-terminal" evidence="7">
    <location>
        <begin position="91"/>
        <end position="174"/>
    </location>
</feature>
<gene>
    <name evidence="4 9" type="primary">infC</name>
    <name evidence="9" type="ORF">KJ970_05535</name>
</gene>
<reference evidence="9" key="1">
    <citation type="submission" date="2021-05" db="EMBL/GenBank/DDBJ databases">
        <title>Energy efficiency and biological interactions define the core microbiome of deep oligotrophic groundwater.</title>
        <authorList>
            <person name="Mehrshad M."/>
            <person name="Lopez-Fernandez M."/>
            <person name="Bell E."/>
            <person name="Bernier-Latmani R."/>
            <person name="Bertilsson S."/>
            <person name="Dopson M."/>
        </authorList>
    </citation>
    <scope>NUCLEOTIDE SEQUENCE</scope>
    <source>
        <strain evidence="9">Modern_marine.mb.64</strain>
    </source>
</reference>
<dbReference type="GO" id="GO:0005829">
    <property type="term" value="C:cytosol"/>
    <property type="evidence" value="ECO:0007669"/>
    <property type="project" value="TreeGrafter"/>
</dbReference>
<dbReference type="SUPFAM" id="SSF55200">
    <property type="entry name" value="Translation initiation factor IF3, C-terminal domain"/>
    <property type="match status" value="1"/>
</dbReference>
<comment type="function">
    <text evidence="4 6">IF-3 binds to the 30S ribosomal subunit and shifts the equilibrium between 70S ribosomes and their 50S and 30S subunits in favor of the free subunits, thus enhancing the availability of 30S subunits on which protein synthesis initiation begins.</text>
</comment>
<comment type="subunit">
    <text evidence="4 6">Monomer.</text>
</comment>
<evidence type="ECO:0000256" key="6">
    <source>
        <dbReference type="RuleBase" id="RU000646"/>
    </source>
</evidence>
<evidence type="ECO:0000313" key="10">
    <source>
        <dbReference type="Proteomes" id="UP000777784"/>
    </source>
</evidence>
<dbReference type="InterPro" id="IPR036787">
    <property type="entry name" value="T_IF-3_N_sf"/>
</dbReference>
<accession>A0A948W685</accession>
<dbReference type="InterPro" id="IPR001288">
    <property type="entry name" value="Translation_initiation_fac_3"/>
</dbReference>
<evidence type="ECO:0000259" key="7">
    <source>
        <dbReference type="Pfam" id="PF00707"/>
    </source>
</evidence>
<dbReference type="Gene3D" id="3.30.110.10">
    <property type="entry name" value="Translation initiation factor 3 (IF-3), C-terminal domain"/>
    <property type="match status" value="1"/>
</dbReference>
<dbReference type="PROSITE" id="PS00938">
    <property type="entry name" value="IF3"/>
    <property type="match status" value="1"/>
</dbReference>
<dbReference type="GO" id="GO:0043022">
    <property type="term" value="F:ribosome binding"/>
    <property type="evidence" value="ECO:0007669"/>
    <property type="project" value="UniProtKB-ARBA"/>
</dbReference>
<dbReference type="GO" id="GO:0032790">
    <property type="term" value="P:ribosome disassembly"/>
    <property type="evidence" value="ECO:0007669"/>
    <property type="project" value="TreeGrafter"/>
</dbReference>
<dbReference type="Proteomes" id="UP000777784">
    <property type="component" value="Unassembled WGS sequence"/>
</dbReference>
<dbReference type="InterPro" id="IPR036788">
    <property type="entry name" value="T_IF-3_C_sf"/>
</dbReference>
<keyword evidence="4" id="KW-0963">Cytoplasm</keyword>
<proteinExistence type="inferred from homology"/>
<dbReference type="PANTHER" id="PTHR10938:SF0">
    <property type="entry name" value="TRANSLATION INITIATION FACTOR IF-3, MITOCHONDRIAL"/>
    <property type="match status" value="1"/>
</dbReference>
<dbReference type="GO" id="GO:0016020">
    <property type="term" value="C:membrane"/>
    <property type="evidence" value="ECO:0007669"/>
    <property type="project" value="TreeGrafter"/>
</dbReference>
<evidence type="ECO:0000256" key="2">
    <source>
        <dbReference type="ARBA" id="ARBA00022540"/>
    </source>
</evidence>
<comment type="subcellular location">
    <subcellularLocation>
        <location evidence="4 6">Cytoplasm</location>
    </subcellularLocation>
</comment>
<dbReference type="Pfam" id="PF00707">
    <property type="entry name" value="IF3_C"/>
    <property type="match status" value="1"/>
</dbReference>
<evidence type="ECO:0000313" key="9">
    <source>
        <dbReference type="EMBL" id="MBU2690371.1"/>
    </source>
</evidence>
<keyword evidence="3 4" id="KW-0648">Protein biosynthesis</keyword>
<dbReference type="FunFam" id="3.30.110.10:FF:000001">
    <property type="entry name" value="Translation initiation factor IF-3"/>
    <property type="match status" value="1"/>
</dbReference>
<dbReference type="HAMAP" id="MF_00080">
    <property type="entry name" value="IF_3"/>
    <property type="match status" value="1"/>
</dbReference>
<organism evidence="9 10">
    <name type="scientific">Eiseniibacteriota bacterium</name>
    <dbReference type="NCBI Taxonomy" id="2212470"/>
    <lineage>
        <taxon>Bacteria</taxon>
        <taxon>Candidatus Eiseniibacteriota</taxon>
    </lineage>
</organism>
<dbReference type="GO" id="GO:0003743">
    <property type="term" value="F:translation initiation factor activity"/>
    <property type="evidence" value="ECO:0007669"/>
    <property type="project" value="UniProtKB-UniRule"/>
</dbReference>
<evidence type="ECO:0000259" key="8">
    <source>
        <dbReference type="Pfam" id="PF05198"/>
    </source>
</evidence>
<dbReference type="InterPro" id="IPR019815">
    <property type="entry name" value="Translation_initiation_fac_3_C"/>
</dbReference>
<dbReference type="FunFam" id="3.10.20.80:FF:000001">
    <property type="entry name" value="Translation initiation factor IF-3"/>
    <property type="match status" value="1"/>
</dbReference>
<evidence type="ECO:0000256" key="4">
    <source>
        <dbReference type="HAMAP-Rule" id="MF_00080"/>
    </source>
</evidence>
<evidence type="ECO:0000256" key="3">
    <source>
        <dbReference type="ARBA" id="ARBA00022917"/>
    </source>
</evidence>
<comment type="similarity">
    <text evidence="1 4 6">Belongs to the IF-3 family.</text>
</comment>
<evidence type="ECO:0000256" key="5">
    <source>
        <dbReference type="NCBIfam" id="TIGR00168"/>
    </source>
</evidence>
<dbReference type="PANTHER" id="PTHR10938">
    <property type="entry name" value="TRANSLATION INITIATION FACTOR IF-3"/>
    <property type="match status" value="1"/>
</dbReference>
<dbReference type="EMBL" id="JAHJDP010000028">
    <property type="protein sequence ID" value="MBU2690371.1"/>
    <property type="molecule type" value="Genomic_DNA"/>
</dbReference>
<sequence>MIAIPARGKDTVNVNEGIRTPMVRVVSADGEQLGVMAISEALQKAREAKLDLVEVASNAVPPVCRIMDYGKFKFEKSKKERQARRKQHHSTIKEIKLRPKIEKHDYEFKMKHVRRFLENRDKVKITIRFRGREITRTESGTILLTRVKEEMDDLAVVEVGPKMEGRTMIIVLTPRVGRKPGDTASAGG</sequence>
<protein>
    <recommendedName>
        <fullName evidence="4 5">Translation initiation factor IF-3</fullName>
    </recommendedName>
</protein>
<dbReference type="AlphaFoldDB" id="A0A948W685"/>
<evidence type="ECO:0000256" key="1">
    <source>
        <dbReference type="ARBA" id="ARBA00005439"/>
    </source>
</evidence>
<dbReference type="Pfam" id="PF05198">
    <property type="entry name" value="IF3_N"/>
    <property type="match status" value="1"/>
</dbReference>
<dbReference type="InterPro" id="IPR019814">
    <property type="entry name" value="Translation_initiation_fac_3_N"/>
</dbReference>